<dbReference type="SUPFAM" id="SSF53850">
    <property type="entry name" value="Periplasmic binding protein-like II"/>
    <property type="match status" value="1"/>
</dbReference>
<feature type="domain" description="HTH lysR-type" evidence="5">
    <location>
        <begin position="4"/>
        <end position="61"/>
    </location>
</feature>
<comment type="similarity">
    <text evidence="1">Belongs to the LysR transcriptional regulatory family.</text>
</comment>
<comment type="caution">
    <text evidence="6">The sequence shown here is derived from an EMBL/GenBank/DDBJ whole genome shotgun (WGS) entry which is preliminary data.</text>
</comment>
<dbReference type="GO" id="GO:0003700">
    <property type="term" value="F:DNA-binding transcription factor activity"/>
    <property type="evidence" value="ECO:0007669"/>
    <property type="project" value="InterPro"/>
</dbReference>
<dbReference type="PROSITE" id="PS50931">
    <property type="entry name" value="HTH_LYSR"/>
    <property type="match status" value="1"/>
</dbReference>
<evidence type="ECO:0000313" key="6">
    <source>
        <dbReference type="EMBL" id="RPJ93596.1"/>
    </source>
</evidence>
<dbReference type="PRINTS" id="PR00039">
    <property type="entry name" value="HTHLYSR"/>
</dbReference>
<dbReference type="OrthoDB" id="8651113at2"/>
<protein>
    <submittedName>
        <fullName evidence="6">LysR family transcriptional regulator</fullName>
    </submittedName>
</protein>
<dbReference type="Gene3D" id="1.10.10.10">
    <property type="entry name" value="Winged helix-like DNA-binding domain superfamily/Winged helix DNA-binding domain"/>
    <property type="match status" value="1"/>
</dbReference>
<evidence type="ECO:0000256" key="4">
    <source>
        <dbReference type="ARBA" id="ARBA00023163"/>
    </source>
</evidence>
<evidence type="ECO:0000259" key="5">
    <source>
        <dbReference type="PROSITE" id="PS50931"/>
    </source>
</evidence>
<dbReference type="AlphaFoldDB" id="A0A424WK03"/>
<dbReference type="InterPro" id="IPR005119">
    <property type="entry name" value="LysR_subst-bd"/>
</dbReference>
<dbReference type="Pfam" id="PF03466">
    <property type="entry name" value="LysR_substrate"/>
    <property type="match status" value="1"/>
</dbReference>
<keyword evidence="4" id="KW-0804">Transcription</keyword>
<accession>A0A424WK03</accession>
<keyword evidence="2" id="KW-0805">Transcription regulation</keyword>
<evidence type="ECO:0000313" key="7">
    <source>
        <dbReference type="Proteomes" id="UP000285324"/>
    </source>
</evidence>
<keyword evidence="3" id="KW-0238">DNA-binding</keyword>
<dbReference type="InterPro" id="IPR000847">
    <property type="entry name" value="LysR_HTH_N"/>
</dbReference>
<dbReference type="GO" id="GO:0000976">
    <property type="term" value="F:transcription cis-regulatory region binding"/>
    <property type="evidence" value="ECO:0007669"/>
    <property type="project" value="TreeGrafter"/>
</dbReference>
<dbReference type="SUPFAM" id="SSF46785">
    <property type="entry name" value="Winged helix' DNA-binding domain"/>
    <property type="match status" value="1"/>
</dbReference>
<dbReference type="Gene3D" id="3.40.190.290">
    <property type="match status" value="1"/>
</dbReference>
<dbReference type="InterPro" id="IPR036388">
    <property type="entry name" value="WH-like_DNA-bd_sf"/>
</dbReference>
<organism evidence="6 7">
    <name type="scientific">Alcaligenes xylosoxydans xylosoxydans</name>
    <name type="common">Achromobacter xylosoxidans</name>
    <dbReference type="NCBI Taxonomy" id="85698"/>
    <lineage>
        <taxon>Bacteria</taxon>
        <taxon>Pseudomonadati</taxon>
        <taxon>Pseudomonadota</taxon>
        <taxon>Betaproteobacteria</taxon>
        <taxon>Burkholderiales</taxon>
        <taxon>Alcaligenaceae</taxon>
        <taxon>Achromobacter</taxon>
    </lineage>
</organism>
<dbReference type="EMBL" id="QVXO01000002">
    <property type="protein sequence ID" value="RPJ93596.1"/>
    <property type="molecule type" value="Genomic_DNA"/>
</dbReference>
<proteinExistence type="inferred from homology"/>
<name>A0A424WK03_ALCXX</name>
<dbReference type="InterPro" id="IPR036390">
    <property type="entry name" value="WH_DNA-bd_sf"/>
</dbReference>
<dbReference type="Proteomes" id="UP000285324">
    <property type="component" value="Unassembled WGS sequence"/>
</dbReference>
<dbReference type="CDD" id="cd05466">
    <property type="entry name" value="PBP2_LTTR_substrate"/>
    <property type="match status" value="1"/>
</dbReference>
<evidence type="ECO:0000256" key="3">
    <source>
        <dbReference type="ARBA" id="ARBA00023125"/>
    </source>
</evidence>
<evidence type="ECO:0000256" key="2">
    <source>
        <dbReference type="ARBA" id="ARBA00023015"/>
    </source>
</evidence>
<dbReference type="PANTHER" id="PTHR30126">
    <property type="entry name" value="HTH-TYPE TRANSCRIPTIONAL REGULATOR"/>
    <property type="match status" value="1"/>
</dbReference>
<sequence>MPRPNLTNAETLCQIAKLGSFRAAAERLHTSQPAVSARMKELEQSLGFPLFEKRGRRLELTVPARRFVERVEPLLLAVEDAFTDAEAVNNAAGTVRIGMGEISMTWFSRVVPELRRALPRVSYEIELDLAVKLQEHLTSGALDIAIMANHLRDDQFICESLGTTRMSWMVSSRLLSNAEGQPRTMQSLLQTEPLWCVSRPSGFFGPAQDELRDMGANLDNICSCNRLNSLIEVVEAGGGIAQLPEMMVAEQVRAGTLVLVDPAQTPLTLEFTIAIHRNQGQSVVHQVAEALARLGKAATGHA</sequence>
<dbReference type="RefSeq" id="WP_059371207.1">
    <property type="nucleotide sequence ID" value="NZ_CP061008.1"/>
</dbReference>
<dbReference type="Pfam" id="PF00126">
    <property type="entry name" value="HTH_1"/>
    <property type="match status" value="1"/>
</dbReference>
<dbReference type="PANTHER" id="PTHR30126:SF40">
    <property type="entry name" value="HTH-TYPE TRANSCRIPTIONAL REGULATOR GLTR"/>
    <property type="match status" value="1"/>
</dbReference>
<gene>
    <name evidence="6" type="ORF">DY367_02230</name>
</gene>
<evidence type="ECO:0000256" key="1">
    <source>
        <dbReference type="ARBA" id="ARBA00009437"/>
    </source>
</evidence>
<reference evidence="6 7" key="1">
    <citation type="submission" date="2018-08" db="EMBL/GenBank/DDBJ databases">
        <title>Achromobacter xylosoxidans Genome sequencing and assembly.</title>
        <authorList>
            <person name="Wang R."/>
            <person name="Rensing C."/>
            <person name="Li Y."/>
        </authorList>
    </citation>
    <scope>NUCLEOTIDE SEQUENCE [LARGE SCALE GENOMIC DNA]</scope>
    <source>
        <strain evidence="6 7">GD003A</strain>
    </source>
</reference>